<dbReference type="InterPro" id="IPR002509">
    <property type="entry name" value="NODB_dom"/>
</dbReference>
<dbReference type="InterPro" id="IPR051398">
    <property type="entry name" value="Polysacch_Deacetylase"/>
</dbReference>
<evidence type="ECO:0000259" key="3">
    <source>
        <dbReference type="PROSITE" id="PS51677"/>
    </source>
</evidence>
<sequence length="247" mass="28186">MKMPRISVLMYHQVGNFSGITAHGATFCRLSRFKSQMWWLKRMGYNVISLDHALQGIRGEVRLPKHSVVLTFDDGYVNFYEHAFPILKKYGFPATVYMVSGLIDKQAEWLEKSGLPLAPLMNKQQLNDIKLAGITIGAHTHSHPRLAELTSEQAFDEIVHSKRELEECLQDEVQHFCYPYGSLNKEVMRLAAEAGFETATSCQRGAWTSEHDLMAIPRKAISFGDDLAGVWWKIHMKHKLKGKLILR</sequence>
<evidence type="ECO:0000313" key="5">
    <source>
        <dbReference type="Proteomes" id="UP000664835"/>
    </source>
</evidence>
<dbReference type="Gene3D" id="3.20.20.370">
    <property type="entry name" value="Glycoside hydrolase/deacetylase"/>
    <property type="match status" value="1"/>
</dbReference>
<evidence type="ECO:0000256" key="2">
    <source>
        <dbReference type="ARBA" id="ARBA00022729"/>
    </source>
</evidence>
<comment type="caution">
    <text evidence="4">The sequence shown here is derived from an EMBL/GenBank/DDBJ whole genome shotgun (WGS) entry which is preliminary data.</text>
</comment>
<dbReference type="SUPFAM" id="SSF88713">
    <property type="entry name" value="Glycoside hydrolase/deacetylase"/>
    <property type="match status" value="1"/>
</dbReference>
<dbReference type="PANTHER" id="PTHR34216">
    <property type="match status" value="1"/>
</dbReference>
<dbReference type="PROSITE" id="PS51677">
    <property type="entry name" value="NODB"/>
    <property type="match status" value="1"/>
</dbReference>
<evidence type="ECO:0000313" key="4">
    <source>
        <dbReference type="EMBL" id="MBO1927654.1"/>
    </source>
</evidence>
<dbReference type="InterPro" id="IPR011330">
    <property type="entry name" value="Glyco_hydro/deAcase_b/a-brl"/>
</dbReference>
<gene>
    <name evidence="4" type="ORF">J3998_08700</name>
</gene>
<keyword evidence="5" id="KW-1185">Reference proteome</keyword>
<reference evidence="4 5" key="1">
    <citation type="submission" date="2021-03" db="EMBL/GenBank/DDBJ databases">
        <title>Thiomicrorhabdus sp.nov.,novel sulfur-oxidizing bacteria isolated from coastal sediment.</title>
        <authorList>
            <person name="Liu X."/>
        </authorList>
    </citation>
    <scope>NUCLEOTIDE SEQUENCE [LARGE SCALE GENOMIC DNA]</scope>
    <source>
        <strain evidence="4 5">6S2-11</strain>
    </source>
</reference>
<protein>
    <submittedName>
        <fullName evidence="4">Polysaccharide deacetylase family protein</fullName>
    </submittedName>
</protein>
<dbReference type="PANTHER" id="PTHR34216:SF3">
    <property type="entry name" value="POLY-BETA-1,6-N-ACETYL-D-GLUCOSAMINE N-DEACETYLASE"/>
    <property type="match status" value="1"/>
</dbReference>
<keyword evidence="2" id="KW-0732">Signal</keyword>
<dbReference type="Proteomes" id="UP000664835">
    <property type="component" value="Unassembled WGS sequence"/>
</dbReference>
<dbReference type="EMBL" id="JAGETV010000015">
    <property type="protein sequence ID" value="MBO1927654.1"/>
    <property type="molecule type" value="Genomic_DNA"/>
</dbReference>
<dbReference type="CDD" id="cd10918">
    <property type="entry name" value="CE4_NodB_like_5s_6s"/>
    <property type="match status" value="1"/>
</dbReference>
<comment type="subcellular location">
    <subcellularLocation>
        <location evidence="1">Secreted</location>
    </subcellularLocation>
</comment>
<accession>A0ABS3Q6S7</accession>
<dbReference type="Pfam" id="PF01522">
    <property type="entry name" value="Polysacc_deac_1"/>
    <property type="match status" value="1"/>
</dbReference>
<organism evidence="4 5">
    <name type="scientific">Thiomicrorhabdus marina</name>
    <dbReference type="NCBI Taxonomy" id="2818442"/>
    <lineage>
        <taxon>Bacteria</taxon>
        <taxon>Pseudomonadati</taxon>
        <taxon>Pseudomonadota</taxon>
        <taxon>Gammaproteobacteria</taxon>
        <taxon>Thiotrichales</taxon>
        <taxon>Piscirickettsiaceae</taxon>
        <taxon>Thiomicrorhabdus</taxon>
    </lineage>
</organism>
<dbReference type="RefSeq" id="WP_208150188.1">
    <property type="nucleotide sequence ID" value="NZ_JAGETV010000015.1"/>
</dbReference>
<name>A0ABS3Q6S7_9GAMM</name>
<feature type="domain" description="NodB homology" evidence="3">
    <location>
        <begin position="66"/>
        <end position="247"/>
    </location>
</feature>
<proteinExistence type="predicted"/>
<evidence type="ECO:0000256" key="1">
    <source>
        <dbReference type="ARBA" id="ARBA00004613"/>
    </source>
</evidence>